<dbReference type="GO" id="GO:0033116">
    <property type="term" value="C:endoplasmic reticulum-Golgi intermediate compartment membrane"/>
    <property type="evidence" value="ECO:0007669"/>
    <property type="project" value="UniProtKB-SubCell"/>
</dbReference>
<dbReference type="Pfam" id="PF13850">
    <property type="entry name" value="ERGIC_N"/>
    <property type="match status" value="1"/>
</dbReference>
<feature type="transmembrane region" description="Helical" evidence="7">
    <location>
        <begin position="245"/>
        <end position="266"/>
    </location>
</feature>
<dbReference type="GO" id="GO:0030134">
    <property type="term" value="C:COPII-coated ER to Golgi transport vesicle"/>
    <property type="evidence" value="ECO:0007669"/>
    <property type="project" value="TreeGrafter"/>
</dbReference>
<dbReference type="InterPro" id="IPR039542">
    <property type="entry name" value="Erv_N"/>
</dbReference>
<accession>A0A835NWY4</accession>
<keyword evidence="6 7" id="KW-0472">Membrane</keyword>
<dbReference type="GO" id="GO:0006888">
    <property type="term" value="P:endoplasmic reticulum to Golgi vesicle-mediated transport"/>
    <property type="evidence" value="ECO:0007669"/>
    <property type="project" value="UniProtKB-UniRule"/>
</dbReference>
<dbReference type="PANTHER" id="PTHR10984">
    <property type="entry name" value="ENDOPLASMIC RETICULUM-GOLGI INTERMEDIATE COMPARTMENT PROTEIN"/>
    <property type="match status" value="1"/>
</dbReference>
<keyword evidence="3 7" id="KW-0812">Transmembrane</keyword>
<feature type="domain" description="Endoplasmic reticulum vesicle transporter N-terminal" evidence="9">
    <location>
        <begin position="23"/>
        <end position="93"/>
    </location>
</feature>
<keyword evidence="5 7" id="KW-1133">Transmembrane helix</keyword>
<keyword evidence="7" id="KW-0256">Endoplasmic reticulum</keyword>
<dbReference type="GO" id="GO:0005789">
    <property type="term" value="C:endoplasmic reticulum membrane"/>
    <property type="evidence" value="ECO:0007669"/>
    <property type="project" value="UniProtKB-SubCell"/>
</dbReference>
<feature type="transmembrane region" description="Helical" evidence="7">
    <location>
        <begin position="19"/>
        <end position="37"/>
    </location>
</feature>
<evidence type="ECO:0000256" key="2">
    <source>
        <dbReference type="ARBA" id="ARBA00005648"/>
    </source>
</evidence>
<comment type="caution">
    <text evidence="10">The sequence shown here is derived from an EMBL/GenBank/DDBJ whole genome shotgun (WGS) entry which is preliminary data.</text>
</comment>
<evidence type="ECO:0000259" key="9">
    <source>
        <dbReference type="Pfam" id="PF13850"/>
    </source>
</evidence>
<keyword evidence="4 7" id="KW-0931">ER-Golgi transport</keyword>
<dbReference type="InterPro" id="IPR045888">
    <property type="entry name" value="Erv"/>
</dbReference>
<reference evidence="10" key="1">
    <citation type="submission" date="2020-10" db="EMBL/GenBank/DDBJ databases">
        <title>Feather gene expression reveals the developmental basis of iridescence in African starlings.</title>
        <authorList>
            <person name="Rubenstein D.R."/>
        </authorList>
    </citation>
    <scope>NUCLEOTIDE SEQUENCE</scope>
    <source>
        <strain evidence="10">SS15</strain>
        <tissue evidence="10">Liver</tissue>
    </source>
</reference>
<evidence type="ECO:0000313" key="10">
    <source>
        <dbReference type="EMBL" id="KAG0123090.1"/>
    </source>
</evidence>
<organism evidence="10">
    <name type="scientific">Lamprotornis superbus</name>
    <dbReference type="NCBI Taxonomy" id="245042"/>
    <lineage>
        <taxon>Eukaryota</taxon>
        <taxon>Metazoa</taxon>
        <taxon>Chordata</taxon>
        <taxon>Craniata</taxon>
        <taxon>Vertebrata</taxon>
        <taxon>Euteleostomi</taxon>
        <taxon>Archelosauria</taxon>
        <taxon>Archosauria</taxon>
        <taxon>Dinosauria</taxon>
        <taxon>Saurischia</taxon>
        <taxon>Theropoda</taxon>
        <taxon>Coelurosauria</taxon>
        <taxon>Aves</taxon>
        <taxon>Neognathae</taxon>
        <taxon>Neoaves</taxon>
        <taxon>Telluraves</taxon>
        <taxon>Australaves</taxon>
        <taxon>Passeriformes</taxon>
        <taxon>Sturnidae</taxon>
        <taxon>Lamprotornis</taxon>
    </lineage>
</organism>
<sequence length="578" mass="65123">MRCDNLYEVTMCCTRILEILYLLISVCCCLFILFLFLSELTGFIATEIVNELYVDDPDKDSGGKIEVNLNISLPNLHCELVGLDIQDEMGRHEVGHIDNSMKIPLNNGDGCRFEGHFSINKVPGNFHVSTHSATAQPQNPDMTHVIHKLSFGDKLQVHNVHGAFNALEGADKLSSNPLASHDYILKIVPTVYEDMSGKQRYSYQYTVANKEYVAYSHTGRIIPAIWFRYDLSPITVKYTERRQPLYRFITSICAIIGGTFTVAGILDSCIFTASEAWKKIQLGKMQRLQQIKEISMHFRALRGKISGIRRFYILCAQKNDAAFWVDEHSFLSCFVHRAAFPQGFLFDPLKWYLSFPIHSFKPCLLEPPKNGGHLPYAEINLVHPSPELGKGKSLQYSSFSEMSPLASSLNQTSEIGLFGFCFLFFLDITHFSVPALSAKISSAIRSKPLSAAKPRPPSGAVGSCGELVLQAWLAWVTPWKCFVCLQKNLLFISPDVKARQQNELSHAFERPCKQKNFESEQKETLSSDFALSSQCFDRSIWVSKKDTPAVSGLLKKIFKRKQNENGVQTSRRDASVNV</sequence>
<comment type="subcellular location">
    <subcellularLocation>
        <location evidence="7">Endoplasmic reticulum membrane</location>
        <topology evidence="7">Multi-pass membrane protein</topology>
    </subcellularLocation>
    <subcellularLocation>
        <location evidence="1 7">Endoplasmic reticulum-Golgi intermediate compartment membrane</location>
        <topology evidence="1 7">Multi-pass membrane protein</topology>
    </subcellularLocation>
    <subcellularLocation>
        <location evidence="7">Golgi apparatus membrane</location>
        <topology evidence="7">Multi-pass membrane protein</topology>
    </subcellularLocation>
</comment>
<proteinExistence type="inferred from homology"/>
<name>A0A835NWY4_9PASS</name>
<evidence type="ECO:0000256" key="7">
    <source>
        <dbReference type="RuleBase" id="RU369013"/>
    </source>
</evidence>
<dbReference type="Proteomes" id="UP000618051">
    <property type="component" value="Unassembled WGS sequence"/>
</dbReference>
<reference evidence="11 12" key="2">
    <citation type="journal article" date="2021" name="J. Hered.">
        <title>Feather Gene Expression Elucidates the Developmental Basis of Plumage Iridescence in African Starlings.</title>
        <authorList>
            <person name="Rubenstein D.R."/>
            <person name="Corvelo A."/>
            <person name="MacManes M.D."/>
            <person name="Maia R."/>
            <person name="Narzisi G."/>
            <person name="Rousaki A."/>
            <person name="Vandenabeele P."/>
            <person name="Shawkey M.D."/>
            <person name="Solomon J."/>
        </authorList>
    </citation>
    <scope>NUCLEOTIDE SEQUENCE [LARGE SCALE GENOMIC DNA]</scope>
    <source>
        <strain evidence="11">SS15</strain>
    </source>
</reference>
<dbReference type="GO" id="GO:0006890">
    <property type="term" value="P:retrograde vesicle-mediated transport, Golgi to endoplasmic reticulum"/>
    <property type="evidence" value="ECO:0007669"/>
    <property type="project" value="TreeGrafter"/>
</dbReference>
<dbReference type="EMBL" id="JADDUC010000031">
    <property type="protein sequence ID" value="KAG0123090.1"/>
    <property type="molecule type" value="Genomic_DNA"/>
</dbReference>
<keyword evidence="7" id="KW-0333">Golgi apparatus</keyword>
<evidence type="ECO:0000256" key="4">
    <source>
        <dbReference type="ARBA" id="ARBA00022892"/>
    </source>
</evidence>
<gene>
    <name evidence="11" type="ORF">IHE44_0003948</name>
    <name evidence="10" type="ORF">IHE44_008027</name>
</gene>
<protein>
    <recommendedName>
        <fullName evidence="7">Endoplasmic reticulum-Golgi intermediate compartment protein</fullName>
    </recommendedName>
</protein>
<feature type="domain" description="Endoplasmic reticulum vesicle transporter C-terminal" evidence="8">
    <location>
        <begin position="103"/>
        <end position="267"/>
    </location>
</feature>
<dbReference type="EMBL" id="JADDUC020000016">
    <property type="protein sequence ID" value="KAI1234231.1"/>
    <property type="molecule type" value="Genomic_DNA"/>
</dbReference>
<reference evidence="11" key="3">
    <citation type="submission" date="2022-01" db="EMBL/GenBank/DDBJ databases">
        <authorList>
            <person name="Rubenstein D.R."/>
        </authorList>
    </citation>
    <scope>NUCLEOTIDE SEQUENCE</scope>
    <source>
        <strain evidence="11">SS15</strain>
        <tissue evidence="11">Liver</tissue>
    </source>
</reference>
<comment type="similarity">
    <text evidence="2 7">Belongs to the ERGIC family.</text>
</comment>
<evidence type="ECO:0000313" key="12">
    <source>
        <dbReference type="Proteomes" id="UP000618051"/>
    </source>
</evidence>
<dbReference type="OrthoDB" id="270930at2759"/>
<evidence type="ECO:0000256" key="1">
    <source>
        <dbReference type="ARBA" id="ARBA00004457"/>
    </source>
</evidence>
<evidence type="ECO:0000256" key="3">
    <source>
        <dbReference type="ARBA" id="ARBA00022692"/>
    </source>
</evidence>
<dbReference type="PANTHER" id="PTHR10984:SF36">
    <property type="entry name" value="ENDOPLASMIC RETICULUM-GOLGI INTERMEDIATE COMPARTMENT PROTEIN 1"/>
    <property type="match status" value="1"/>
</dbReference>
<dbReference type="Pfam" id="PF07970">
    <property type="entry name" value="COPIIcoated_ERV"/>
    <property type="match status" value="1"/>
</dbReference>
<evidence type="ECO:0000259" key="8">
    <source>
        <dbReference type="Pfam" id="PF07970"/>
    </source>
</evidence>
<evidence type="ECO:0000313" key="11">
    <source>
        <dbReference type="EMBL" id="KAI1234231.1"/>
    </source>
</evidence>
<dbReference type="GO" id="GO:0000139">
    <property type="term" value="C:Golgi membrane"/>
    <property type="evidence" value="ECO:0007669"/>
    <property type="project" value="UniProtKB-SubCell"/>
</dbReference>
<dbReference type="InterPro" id="IPR012936">
    <property type="entry name" value="Erv_C"/>
</dbReference>
<comment type="function">
    <text evidence="7">Plays a role in transport between endoplasmic reticulum and Golgi.</text>
</comment>
<dbReference type="AlphaFoldDB" id="A0A835NWY4"/>
<keyword evidence="7" id="KW-0813">Transport</keyword>
<evidence type="ECO:0000256" key="6">
    <source>
        <dbReference type="ARBA" id="ARBA00023136"/>
    </source>
</evidence>
<evidence type="ECO:0000256" key="5">
    <source>
        <dbReference type="ARBA" id="ARBA00022989"/>
    </source>
</evidence>
<keyword evidence="12" id="KW-1185">Reference proteome</keyword>